<dbReference type="InterPro" id="IPR027417">
    <property type="entry name" value="P-loop_NTPase"/>
</dbReference>
<evidence type="ECO:0000256" key="6">
    <source>
        <dbReference type="ARBA" id="ARBA00022801"/>
    </source>
</evidence>
<dbReference type="PANTHER" id="PTHR24031">
    <property type="entry name" value="RNA HELICASE"/>
    <property type="match status" value="1"/>
</dbReference>
<keyword evidence="9" id="KW-0051">Antiviral defense</keyword>
<evidence type="ECO:0000256" key="4">
    <source>
        <dbReference type="ARBA" id="ARBA00022723"/>
    </source>
</evidence>
<dbReference type="InterPro" id="IPR006474">
    <property type="entry name" value="Helicase_Cas3_CRISPR-ass_core"/>
</dbReference>
<comment type="similarity">
    <text evidence="1">In the N-terminal section; belongs to the CRISPR-associated nuclease Cas3-HD family.</text>
</comment>
<evidence type="ECO:0000256" key="5">
    <source>
        <dbReference type="ARBA" id="ARBA00022741"/>
    </source>
</evidence>
<dbReference type="NCBIfam" id="TIGR01587">
    <property type="entry name" value="cas3_core"/>
    <property type="match status" value="1"/>
</dbReference>
<evidence type="ECO:0000259" key="10">
    <source>
        <dbReference type="PROSITE" id="PS51192"/>
    </source>
</evidence>
<sequence length="733" mass="82919">MKYLAHTKDGKNFTGEENSQTLQDHLNNVSRYTEQFSSDFDAGEIGALLGLVHDLGKYQQKFQDRIRGHSVRVDHATAGAIVLHEKWDKLGWLHGMVVSGHHTGLKDSGSGSNKSDGTYSSRFNNYQGEKVDFDQEIKLPQFVPKKINCTKETMSFAFATYFKMLFSCLVDADWTDTEEYVKDIKRVGIPYNIDQLAAKLTAGIPKNNGSIINNIRAEILTDCINAAKEEQGIFTLTVPTGGGKTLSSLAFALEHARRHGLKRVIYVIPYTSIIEQNADVISGILGSEYVLEHHSQVDESYDAVNGEDDLDNNLGKHMKWASENWDIPVVLTTNVQFFESFFSNKPSKTRKIHNISKSVVIFDEAQMLPRELLSPSMYAISELVMNYRVTAVLCSATQPAISQYKYQKLPLKEMIRDPQVLSNKLKRVNYEVIGKKSDEEILHILADNPRAMCIVNSRKHAYALFQLAKEEENLASVYHLSTLMHSKHRRKVLSEVKEKLKSAENVILIATSLVEAGVDIDFPMVMRSIAGIDSIIQAGGRANREGKIDKGRVLIFEPTSEMGKIPKSILSMVSITQEVVRVLADEAFENTGVHMYFENLYHASSSSNVLDTKNILSEFEVRVNQYKFNFETVAKKYKIIEDNTKSVIVNSSEDTNQLVQELRKNIFKRETIRKLQQYSVSVYKHEYEKLKAENALEILENGYSILNNGQYYDEETGLDIFSIDNKNAECCMI</sequence>
<keyword evidence="7" id="KW-0347">Helicase</keyword>
<proteinExistence type="inferred from homology"/>
<dbReference type="GO" id="GO:0016787">
    <property type="term" value="F:hydrolase activity"/>
    <property type="evidence" value="ECO:0007669"/>
    <property type="project" value="UniProtKB-KW"/>
</dbReference>
<dbReference type="Pfam" id="PF00270">
    <property type="entry name" value="DEAD"/>
    <property type="match status" value="1"/>
</dbReference>
<dbReference type="PROSITE" id="PS51643">
    <property type="entry name" value="HD_CAS3"/>
    <property type="match status" value="1"/>
</dbReference>
<protein>
    <submittedName>
        <fullName evidence="12">CRISPR-associated helicase Cas3</fullName>
    </submittedName>
</protein>
<dbReference type="InterPro" id="IPR054712">
    <property type="entry name" value="Cas3-like_dom"/>
</dbReference>
<keyword evidence="5" id="KW-0547">Nucleotide-binding</keyword>
<dbReference type="SMART" id="SM00487">
    <property type="entry name" value="DEXDc"/>
    <property type="match status" value="1"/>
</dbReference>
<dbReference type="InterPro" id="IPR038257">
    <property type="entry name" value="CRISPR-assoc_Cas3_HD_sf"/>
</dbReference>
<evidence type="ECO:0000313" key="12">
    <source>
        <dbReference type="EMBL" id="TYC88269.1"/>
    </source>
</evidence>
<evidence type="ECO:0000313" key="13">
    <source>
        <dbReference type="Proteomes" id="UP000322619"/>
    </source>
</evidence>
<comment type="similarity">
    <text evidence="2">In the central section; belongs to the CRISPR-associated helicase Cas3 family.</text>
</comment>
<evidence type="ECO:0000256" key="1">
    <source>
        <dbReference type="ARBA" id="ARBA00006847"/>
    </source>
</evidence>
<evidence type="ECO:0000256" key="3">
    <source>
        <dbReference type="ARBA" id="ARBA00022722"/>
    </source>
</evidence>
<dbReference type="Gene3D" id="3.40.50.300">
    <property type="entry name" value="P-loop containing nucleotide triphosphate hydrolases"/>
    <property type="match status" value="2"/>
</dbReference>
<evidence type="ECO:0000256" key="2">
    <source>
        <dbReference type="ARBA" id="ARBA00009046"/>
    </source>
</evidence>
<dbReference type="CDD" id="cd17930">
    <property type="entry name" value="DEXHc_cas3"/>
    <property type="match status" value="1"/>
</dbReference>
<dbReference type="RefSeq" id="WP_148636395.1">
    <property type="nucleotide sequence ID" value="NZ_VSLA01000002.1"/>
</dbReference>
<keyword evidence="8" id="KW-0067">ATP-binding</keyword>
<feature type="domain" description="HD Cas3-type" evidence="11">
    <location>
        <begin position="15"/>
        <end position="175"/>
    </location>
</feature>
<feature type="domain" description="Helicase ATP-binding" evidence="10">
    <location>
        <begin position="225"/>
        <end position="416"/>
    </location>
</feature>
<organism evidence="12 13">
    <name type="scientific">Acetobacterium wieringae</name>
    <dbReference type="NCBI Taxonomy" id="52694"/>
    <lineage>
        <taxon>Bacteria</taxon>
        <taxon>Bacillati</taxon>
        <taxon>Bacillota</taxon>
        <taxon>Clostridia</taxon>
        <taxon>Eubacteriales</taxon>
        <taxon>Eubacteriaceae</taxon>
        <taxon>Acetobacterium</taxon>
    </lineage>
</organism>
<keyword evidence="6" id="KW-0378">Hydrolase</keyword>
<dbReference type="InterPro" id="IPR006483">
    <property type="entry name" value="CRISPR-assoc_Cas3_HD"/>
</dbReference>
<evidence type="ECO:0000256" key="7">
    <source>
        <dbReference type="ARBA" id="ARBA00022806"/>
    </source>
</evidence>
<dbReference type="InterPro" id="IPR014001">
    <property type="entry name" value="Helicase_ATP-bd"/>
</dbReference>
<dbReference type="GO" id="GO:0003676">
    <property type="term" value="F:nucleic acid binding"/>
    <property type="evidence" value="ECO:0007669"/>
    <property type="project" value="InterPro"/>
</dbReference>
<dbReference type="Pfam" id="PF22590">
    <property type="entry name" value="Cas3-like_C_2"/>
    <property type="match status" value="1"/>
</dbReference>
<dbReference type="Gene3D" id="1.10.3210.30">
    <property type="match status" value="1"/>
</dbReference>
<evidence type="ECO:0000256" key="8">
    <source>
        <dbReference type="ARBA" id="ARBA00022840"/>
    </source>
</evidence>
<comment type="caution">
    <text evidence="12">The sequence shown here is derived from an EMBL/GenBank/DDBJ whole genome shotgun (WGS) entry which is preliminary data.</text>
</comment>
<dbReference type="GO" id="GO:0051607">
    <property type="term" value="P:defense response to virus"/>
    <property type="evidence" value="ECO:0007669"/>
    <property type="project" value="UniProtKB-KW"/>
</dbReference>
<dbReference type="NCBIfam" id="TIGR01596">
    <property type="entry name" value="cas3_HD"/>
    <property type="match status" value="1"/>
</dbReference>
<dbReference type="Proteomes" id="UP000322619">
    <property type="component" value="Unassembled WGS sequence"/>
</dbReference>
<dbReference type="CDD" id="cd09641">
    <property type="entry name" value="Cas3''_I"/>
    <property type="match status" value="1"/>
</dbReference>
<dbReference type="GO" id="GO:0005524">
    <property type="term" value="F:ATP binding"/>
    <property type="evidence" value="ECO:0007669"/>
    <property type="project" value="UniProtKB-KW"/>
</dbReference>
<keyword evidence="4" id="KW-0479">Metal-binding</keyword>
<dbReference type="EMBL" id="VSLA01000002">
    <property type="protein sequence ID" value="TYC88269.1"/>
    <property type="molecule type" value="Genomic_DNA"/>
</dbReference>
<dbReference type="AlphaFoldDB" id="A0A5D0WVT5"/>
<dbReference type="SUPFAM" id="SSF52540">
    <property type="entry name" value="P-loop containing nucleoside triphosphate hydrolases"/>
    <property type="match status" value="1"/>
</dbReference>
<dbReference type="GO" id="GO:0004386">
    <property type="term" value="F:helicase activity"/>
    <property type="evidence" value="ECO:0007669"/>
    <property type="project" value="UniProtKB-KW"/>
</dbReference>
<dbReference type="GO" id="GO:0046872">
    <property type="term" value="F:metal ion binding"/>
    <property type="evidence" value="ECO:0007669"/>
    <property type="project" value="UniProtKB-KW"/>
</dbReference>
<dbReference type="InterPro" id="IPR011545">
    <property type="entry name" value="DEAD/DEAH_box_helicase_dom"/>
</dbReference>
<evidence type="ECO:0000259" key="11">
    <source>
        <dbReference type="PROSITE" id="PS51643"/>
    </source>
</evidence>
<evidence type="ECO:0000256" key="9">
    <source>
        <dbReference type="ARBA" id="ARBA00023118"/>
    </source>
</evidence>
<reference evidence="12 13" key="1">
    <citation type="submission" date="2019-08" db="EMBL/GenBank/DDBJ databases">
        <title>Isolation and enrichment of carboxydotrophic bacteria from anaerobic sludge for the production of bio-based chemicals from syngas.</title>
        <authorList>
            <person name="Antares A.L."/>
            <person name="Moreira J."/>
            <person name="Diender M."/>
            <person name="Parshina S.N."/>
            <person name="Stams A.J.M."/>
            <person name="Alves M."/>
            <person name="Alves J.I."/>
            <person name="Sousa D.Z."/>
        </authorList>
    </citation>
    <scope>NUCLEOTIDE SEQUENCE [LARGE SCALE GENOMIC DNA]</scope>
    <source>
        <strain evidence="12 13">JM</strain>
    </source>
</reference>
<gene>
    <name evidence="12" type="primary">cas3</name>
    <name evidence="12" type="ORF">FXB42_01245</name>
</gene>
<accession>A0A5D0WVT5</accession>
<dbReference type="GO" id="GO:0004518">
    <property type="term" value="F:nuclease activity"/>
    <property type="evidence" value="ECO:0007669"/>
    <property type="project" value="UniProtKB-KW"/>
</dbReference>
<name>A0A5D0WVT5_9FIRM</name>
<keyword evidence="3" id="KW-0540">Nuclease</keyword>
<dbReference type="PROSITE" id="PS51192">
    <property type="entry name" value="HELICASE_ATP_BIND_1"/>
    <property type="match status" value="1"/>
</dbReference>